<feature type="domain" description="N-acetyltransferase" evidence="5">
    <location>
        <begin position="18"/>
        <end position="169"/>
    </location>
</feature>
<evidence type="ECO:0000256" key="4">
    <source>
        <dbReference type="HAMAP-Rule" id="MF_01812"/>
    </source>
</evidence>
<dbReference type="HAMAP" id="MF_01812">
    <property type="entry name" value="Eis"/>
    <property type="match status" value="1"/>
</dbReference>
<proteinExistence type="inferred from homology"/>
<comment type="subunit">
    <text evidence="4">Homohexamer; trimer of dimers.</text>
</comment>
<gene>
    <name evidence="6" type="ORF">GCM10010334_10530</name>
</gene>
<evidence type="ECO:0000256" key="1">
    <source>
        <dbReference type="ARBA" id="ARBA00009213"/>
    </source>
</evidence>
<dbReference type="InterPro" id="IPR041380">
    <property type="entry name" value="Acetyltransf_17"/>
</dbReference>
<feature type="binding site" evidence="4">
    <location>
        <begin position="106"/>
        <end position="111"/>
    </location>
    <ligand>
        <name>acetyl-CoA</name>
        <dbReference type="ChEBI" id="CHEBI:57288"/>
    </ligand>
</feature>
<dbReference type="InterPro" id="IPR016181">
    <property type="entry name" value="Acyl_CoA_acyltransferase"/>
</dbReference>
<feature type="active site" description="Proton acceptor; via carboxylate" evidence="4">
    <location>
        <position position="433"/>
    </location>
</feature>
<dbReference type="InterPro" id="IPR051554">
    <property type="entry name" value="Acetyltransferase_Eis"/>
</dbReference>
<dbReference type="PANTHER" id="PTHR37817">
    <property type="entry name" value="N-ACETYLTRANSFERASE EIS"/>
    <property type="match status" value="1"/>
</dbReference>
<dbReference type="SUPFAM" id="SSF55729">
    <property type="entry name" value="Acyl-CoA N-acyltransferases (Nat)"/>
    <property type="match status" value="1"/>
</dbReference>
<dbReference type="Proteomes" id="UP000638353">
    <property type="component" value="Unassembled WGS sequence"/>
</dbReference>
<feature type="active site" description="Proton donor" evidence="4">
    <location>
        <position position="139"/>
    </location>
</feature>
<dbReference type="PROSITE" id="PS51186">
    <property type="entry name" value="GNAT"/>
    <property type="match status" value="1"/>
</dbReference>
<sequence length="433" mass="47394">MLSVGAMSAHADRTAASLDVRTLTEADFPGWARATNTGFLRAAPYTEADLAQRLERTDLPRARGAFDEGRCVATYRSFAQQLTVPGGQFVQANAVSSVTVTPTHRRRGLLSRMIRADLAEAKERGDVVATLIAAEYPIYGRYGFGHATSTHVWEIDTHRTGLDPHWSGPDCGGRVDLADAEELRKAGPELHERFRAAQHGAIDRDEAWWQKRTGLTAYSFEPYPPAFYALYRAPAERGGQVEGLAAYRVDDNWGDGKQPLNTASVGNMITTTPAAERALWHYLCSIDWVAKVRTGYRAPDDLLPDLLPDQRAARIVTSADWLWVRVLDVVRALEARTYERSGTVVLQVADRLGLSAGRFRLTVSEFGTATCEPTSASAELTLDVRELGALYLGGRSAVRMAALGEVAEGTAGAAARVDGLFRTARQPWCPDIF</sequence>
<accession>A0A919C7U4</accession>
<dbReference type="SUPFAM" id="SSF55718">
    <property type="entry name" value="SCP-like"/>
    <property type="match status" value="1"/>
</dbReference>
<dbReference type="InterPro" id="IPR000182">
    <property type="entry name" value="GNAT_dom"/>
</dbReference>
<dbReference type="GO" id="GO:0034069">
    <property type="term" value="F:aminoglycoside N-acetyltransferase activity"/>
    <property type="evidence" value="ECO:0007669"/>
    <property type="project" value="TreeGrafter"/>
</dbReference>
<evidence type="ECO:0000259" key="5">
    <source>
        <dbReference type="PROSITE" id="PS51186"/>
    </source>
</evidence>
<dbReference type="Pfam" id="PF17668">
    <property type="entry name" value="Acetyltransf_17"/>
    <property type="match status" value="1"/>
</dbReference>
<keyword evidence="3 4" id="KW-0012">Acyltransferase</keyword>
<evidence type="ECO:0000256" key="3">
    <source>
        <dbReference type="ARBA" id="ARBA00023315"/>
    </source>
</evidence>
<dbReference type="AlphaFoldDB" id="A0A919C7U4"/>
<dbReference type="FunFam" id="3.40.630.30:FF:000112">
    <property type="entry name" value="N-acetyltransferase Eis"/>
    <property type="match status" value="1"/>
</dbReference>
<reference evidence="6" key="2">
    <citation type="submission" date="2020-09" db="EMBL/GenBank/DDBJ databases">
        <authorList>
            <person name="Sun Q."/>
            <person name="Ohkuma M."/>
        </authorList>
    </citation>
    <scope>NUCLEOTIDE SEQUENCE</scope>
    <source>
        <strain evidence="6">JCM 4637</strain>
    </source>
</reference>
<keyword evidence="2 4" id="KW-0808">Transferase</keyword>
<evidence type="ECO:0000313" key="7">
    <source>
        <dbReference type="Proteomes" id="UP000638353"/>
    </source>
</evidence>
<evidence type="ECO:0000313" key="6">
    <source>
        <dbReference type="EMBL" id="GHC82352.1"/>
    </source>
</evidence>
<comment type="caution">
    <text evidence="6">The sequence shown here is derived from an EMBL/GenBank/DDBJ whole genome shotgun (WGS) entry which is preliminary data.</text>
</comment>
<dbReference type="InterPro" id="IPR022902">
    <property type="entry name" value="NAcTrfase_Eis"/>
</dbReference>
<name>A0A919C7U4_9ACTN</name>
<dbReference type="NCBIfam" id="NF002367">
    <property type="entry name" value="PRK01346.1-4"/>
    <property type="match status" value="1"/>
</dbReference>
<dbReference type="GO" id="GO:0030649">
    <property type="term" value="P:aminoglycoside antibiotic catabolic process"/>
    <property type="evidence" value="ECO:0007669"/>
    <property type="project" value="TreeGrafter"/>
</dbReference>
<dbReference type="Gene3D" id="3.40.630.30">
    <property type="match status" value="2"/>
</dbReference>
<dbReference type="InterPro" id="IPR025559">
    <property type="entry name" value="Eis_dom"/>
</dbReference>
<comment type="similarity">
    <text evidence="1 4">Belongs to the acetyltransferase Eis family.</text>
</comment>
<evidence type="ECO:0000256" key="2">
    <source>
        <dbReference type="ARBA" id="ARBA00022679"/>
    </source>
</evidence>
<dbReference type="Pfam" id="PF13530">
    <property type="entry name" value="SCP2_2"/>
    <property type="match status" value="1"/>
</dbReference>
<dbReference type="Gene3D" id="3.30.1050.10">
    <property type="entry name" value="SCP2 sterol-binding domain"/>
    <property type="match status" value="1"/>
</dbReference>
<dbReference type="EMBL" id="BMVC01000002">
    <property type="protein sequence ID" value="GHC82352.1"/>
    <property type="molecule type" value="Genomic_DNA"/>
</dbReference>
<dbReference type="InterPro" id="IPR036527">
    <property type="entry name" value="SCP2_sterol-bd_dom_sf"/>
</dbReference>
<dbReference type="PANTHER" id="PTHR37817:SF1">
    <property type="entry name" value="N-ACETYLTRANSFERASE EIS"/>
    <property type="match status" value="1"/>
</dbReference>
<feature type="binding site" evidence="4">
    <location>
        <begin position="98"/>
        <end position="100"/>
    </location>
    <ligand>
        <name>acetyl-CoA</name>
        <dbReference type="ChEBI" id="CHEBI:57288"/>
    </ligand>
</feature>
<protein>
    <submittedName>
        <fullName evidence="6">UPF0256 protein</fullName>
    </submittedName>
</protein>
<dbReference type="Pfam" id="PF13527">
    <property type="entry name" value="Acetyltransf_9"/>
    <property type="match status" value="1"/>
</dbReference>
<reference evidence="6" key="1">
    <citation type="journal article" date="2014" name="Int. J. Syst. Evol. Microbiol.">
        <title>Complete genome sequence of Corynebacterium casei LMG S-19264T (=DSM 44701T), isolated from a smear-ripened cheese.</title>
        <authorList>
            <consortium name="US DOE Joint Genome Institute (JGI-PGF)"/>
            <person name="Walter F."/>
            <person name="Albersmeier A."/>
            <person name="Kalinowski J."/>
            <person name="Ruckert C."/>
        </authorList>
    </citation>
    <scope>NUCLEOTIDE SEQUENCE</scope>
    <source>
        <strain evidence="6">JCM 4637</strain>
    </source>
</reference>
<comment type="caution">
    <text evidence="4">Lacks conserved residue(s) required for the propagation of feature annotation.</text>
</comment>
<organism evidence="6 7">
    <name type="scientific">Streptomyces finlayi</name>
    <dbReference type="NCBI Taxonomy" id="67296"/>
    <lineage>
        <taxon>Bacteria</taxon>
        <taxon>Bacillati</taxon>
        <taxon>Actinomycetota</taxon>
        <taxon>Actinomycetes</taxon>
        <taxon>Kitasatosporales</taxon>
        <taxon>Streptomycetaceae</taxon>
        <taxon>Streptomyces</taxon>
    </lineage>
</organism>